<evidence type="ECO:0000313" key="4">
    <source>
        <dbReference type="Proteomes" id="UP001059934"/>
    </source>
</evidence>
<dbReference type="Proteomes" id="UP001059934">
    <property type="component" value="Chromosome"/>
</dbReference>
<dbReference type="PROSITE" id="PS50125">
    <property type="entry name" value="GUANYLATE_CYCLASE_2"/>
    <property type="match status" value="1"/>
</dbReference>
<dbReference type="Pfam" id="PF00211">
    <property type="entry name" value="Guanylate_cyc"/>
    <property type="match status" value="1"/>
</dbReference>
<dbReference type="InterPro" id="IPR001054">
    <property type="entry name" value="A/G_cyclase"/>
</dbReference>
<dbReference type="CDD" id="cd07302">
    <property type="entry name" value="CHD"/>
    <property type="match status" value="1"/>
</dbReference>
<feature type="coiled-coil region" evidence="1">
    <location>
        <begin position="55"/>
        <end position="82"/>
    </location>
</feature>
<name>A0ABY5TKM6_9GAMM</name>
<dbReference type="PANTHER" id="PTHR43081">
    <property type="entry name" value="ADENYLATE CYCLASE, TERMINAL-DIFFERENTIATION SPECIFIC-RELATED"/>
    <property type="match status" value="1"/>
</dbReference>
<dbReference type="SUPFAM" id="SSF55073">
    <property type="entry name" value="Nucleotide cyclase"/>
    <property type="match status" value="1"/>
</dbReference>
<reference evidence="3" key="1">
    <citation type="submission" date="2022-08" db="EMBL/GenBank/DDBJ databases">
        <title>Catabolic pathway analysis in culturable SAR92 clade bacteria reveals their overlooked roles in DMSP degradation in coastal seas.</title>
        <authorList>
            <person name="He X."/>
            <person name="Zhang X."/>
            <person name="Zhang Y."/>
        </authorList>
    </citation>
    <scope>NUCLEOTIDE SEQUENCE</scope>
    <source>
        <strain evidence="3">H455</strain>
    </source>
</reference>
<feature type="domain" description="Guanylate cyclase" evidence="2">
    <location>
        <begin position="112"/>
        <end position="247"/>
    </location>
</feature>
<gene>
    <name evidence="3" type="ORF">NYF23_09875</name>
</gene>
<keyword evidence="1" id="KW-0175">Coiled coil</keyword>
<proteinExistence type="predicted"/>
<dbReference type="Gene3D" id="3.30.70.1230">
    <property type="entry name" value="Nucleotide cyclase"/>
    <property type="match status" value="1"/>
</dbReference>
<evidence type="ECO:0000259" key="2">
    <source>
        <dbReference type="PROSITE" id="PS50125"/>
    </source>
</evidence>
<evidence type="ECO:0000313" key="3">
    <source>
        <dbReference type="EMBL" id="UVW34325.1"/>
    </source>
</evidence>
<dbReference type="InterPro" id="IPR029787">
    <property type="entry name" value="Nucleotide_cyclase"/>
</dbReference>
<accession>A0ABY5TKM6</accession>
<dbReference type="EMBL" id="CP103416">
    <property type="protein sequence ID" value="UVW34325.1"/>
    <property type="molecule type" value="Genomic_DNA"/>
</dbReference>
<evidence type="ECO:0000256" key="1">
    <source>
        <dbReference type="SAM" id="Coils"/>
    </source>
</evidence>
<protein>
    <submittedName>
        <fullName evidence="3">Adenylate/guanylate cyclase domain-containing protein</fullName>
    </submittedName>
</protein>
<dbReference type="SMART" id="SM00044">
    <property type="entry name" value="CYCc"/>
    <property type="match status" value="1"/>
</dbReference>
<organism evidence="3 4">
    <name type="scientific">SAR92 clade bacterium H455</name>
    <dbReference type="NCBI Taxonomy" id="2974818"/>
    <lineage>
        <taxon>Bacteria</taxon>
        <taxon>Pseudomonadati</taxon>
        <taxon>Pseudomonadota</taxon>
        <taxon>Gammaproteobacteria</taxon>
        <taxon>Cellvibrionales</taxon>
        <taxon>Porticoccaceae</taxon>
        <taxon>SAR92 clade</taxon>
    </lineage>
</organism>
<sequence length="346" mass="38316">MANNDTIFQAEDTIISAAKQRLQDDAATLTAAEYQELITEYGRLLKTTKRLIKLNDRSANRLNELARETQEKNAQLEGLSAQLAKYLSPQVYQSIFTGNQTVSLASSRKKLTIFFSDLVGFTSITESLESEDLTAALNFYLNEMSTIALEYGATIDKYIGDAIMIFFGDPESHGTKEDALRCVSMAIAMQNRMEELSDKWASYGLQEPFRMRIGINTAYCTVGNFGSDDRLDYTVIGGGVNMASRLETAAKADAILLSYDTYNLVRGSILCSEADTISLKGIAEPVRTFIVLDQKHEDATISIKADRSHLQARLATLTGEEMGALKTSLEQALVKVEQHLEKQPKN</sequence>
<keyword evidence="4" id="KW-1185">Reference proteome</keyword>
<dbReference type="PANTHER" id="PTHR43081:SF18">
    <property type="entry name" value="BLL7624 PROTEIN"/>
    <property type="match status" value="1"/>
</dbReference>
<dbReference type="InterPro" id="IPR050697">
    <property type="entry name" value="Adenylyl/Guanylyl_Cyclase_3/4"/>
</dbReference>